<dbReference type="NCBIfam" id="TIGR02533">
    <property type="entry name" value="type_II_gspE"/>
    <property type="match status" value="1"/>
</dbReference>
<evidence type="ECO:0000256" key="3">
    <source>
        <dbReference type="ARBA" id="ARBA00022741"/>
    </source>
</evidence>
<keyword evidence="2" id="KW-0813">Transport</keyword>
<dbReference type="Gene3D" id="3.30.300.160">
    <property type="entry name" value="Type II secretion system, protein E, N-terminal domain"/>
    <property type="match status" value="1"/>
</dbReference>
<dbReference type="InterPro" id="IPR001482">
    <property type="entry name" value="T2SS/T4SS_dom"/>
</dbReference>
<name>F8L595_SIMNZ</name>
<reference key="1">
    <citation type="journal article" date="2011" name="Mol. Biol. Evol.">
        <title>Unity in variety -- the pan-genome of the Chlamydiae.</title>
        <authorList>
            <person name="Collingro A."/>
            <person name="Tischler P."/>
            <person name="Weinmaier T."/>
            <person name="Penz T."/>
            <person name="Heinz E."/>
            <person name="Brunham R.C."/>
            <person name="Read T.D."/>
            <person name="Bavoil P.M."/>
            <person name="Sachse K."/>
            <person name="Kahane S."/>
            <person name="Friedman M.G."/>
            <person name="Rattei T."/>
            <person name="Myers G.S.A."/>
            <person name="Horn M."/>
        </authorList>
    </citation>
    <scope>NUCLEOTIDE SEQUENCE</scope>
    <source>
        <strain>Z</strain>
    </source>
</reference>
<dbReference type="GO" id="GO:0005524">
    <property type="term" value="F:ATP binding"/>
    <property type="evidence" value="ECO:0007669"/>
    <property type="project" value="UniProtKB-KW"/>
</dbReference>
<dbReference type="EC" id="7.4.2.8" evidence="7"/>
<organism evidence="10 11">
    <name type="scientific">Simkania negevensis (strain ATCC VR-1471 / DSM 27360 / Z)</name>
    <dbReference type="NCBI Taxonomy" id="331113"/>
    <lineage>
        <taxon>Bacteria</taxon>
        <taxon>Pseudomonadati</taxon>
        <taxon>Chlamydiota</taxon>
        <taxon>Chlamydiia</taxon>
        <taxon>Parachlamydiales</taxon>
        <taxon>Simkaniaceae</taxon>
        <taxon>Simkania</taxon>
    </lineage>
</organism>
<evidence type="ECO:0000256" key="6">
    <source>
        <dbReference type="ARBA" id="ARBA00022967"/>
    </source>
</evidence>
<evidence type="ECO:0000256" key="5">
    <source>
        <dbReference type="ARBA" id="ARBA00022927"/>
    </source>
</evidence>
<dbReference type="GO" id="GO:0005886">
    <property type="term" value="C:plasma membrane"/>
    <property type="evidence" value="ECO:0007669"/>
    <property type="project" value="TreeGrafter"/>
</dbReference>
<dbReference type="PROSITE" id="PS00662">
    <property type="entry name" value="T2SP_E"/>
    <property type="match status" value="1"/>
</dbReference>
<dbReference type="InterPro" id="IPR027417">
    <property type="entry name" value="P-loop_NTPase"/>
</dbReference>
<dbReference type="GO" id="GO:0016887">
    <property type="term" value="F:ATP hydrolysis activity"/>
    <property type="evidence" value="ECO:0007669"/>
    <property type="project" value="TreeGrafter"/>
</dbReference>
<dbReference type="eggNOG" id="COG2804">
    <property type="taxonomic scope" value="Bacteria"/>
</dbReference>
<dbReference type="GO" id="GO:0015627">
    <property type="term" value="C:type II protein secretion system complex"/>
    <property type="evidence" value="ECO:0007669"/>
    <property type="project" value="InterPro"/>
</dbReference>
<dbReference type="FunFam" id="3.40.50.300:FF:000398">
    <property type="entry name" value="Type IV pilus assembly ATPase PilB"/>
    <property type="match status" value="1"/>
</dbReference>
<dbReference type="InterPro" id="IPR007831">
    <property type="entry name" value="T2SS_GspE_N"/>
</dbReference>
<accession>F8L595</accession>
<dbReference type="SUPFAM" id="SSF160246">
    <property type="entry name" value="EspE N-terminal domain-like"/>
    <property type="match status" value="1"/>
</dbReference>
<dbReference type="STRING" id="331113.SNE_A01000"/>
<sequence>MIDQEKEDFLLAKRFGLEPVYDLSNYPFIKEKVRRLPYSFVKQRLALPLKEHEGKLLVAISHPYDLEVLEEIRCMTGMDVQEVFCPEPQLKQAIEKCYHQGEKEASLYIEGLKKEGNGHKEEIGEEEYDLLSAQDNSPVVRLLNMIIAEAIQQGASDIHFEPLENEMDIRYRIDGVLQFRHSPPPEMQKQLVTRVKVMAKLDIAEHRLPQDGRIKLNMGGRQIDFRVSTVPVVYGERIVMRILDNSNIVLGLDKIGMAELTLTNLRKYLHQNQGIILVTGPTGSGKTTTLYSAISEIHSEEVNVMTIEDPVEYKLAGIAQIGVNPKIKLSFATGLRHILRQDPDIIMIGEIRDKETAEIAIQSSLTGHLVLSTLHTNDAPSALTRLVDMGIESYLLSSSILAILAQRLVRRICEDCKVGYKPSDTELSELGLKRKSLESDMLYKGEGCGSCFGSGYRGRSGIYELMPVNHGIKMQLLRSADATQLQKAAVESGMKTLREEGAVLANQGVTTTSEVLRVTRQIELYS</sequence>
<dbReference type="PANTHER" id="PTHR30258:SF2">
    <property type="entry name" value="COMG OPERON PROTEIN 1"/>
    <property type="match status" value="1"/>
</dbReference>
<evidence type="ECO:0000313" key="11">
    <source>
        <dbReference type="Proteomes" id="UP000000496"/>
    </source>
</evidence>
<evidence type="ECO:0000256" key="8">
    <source>
        <dbReference type="ARBA" id="ARBA00034006"/>
    </source>
</evidence>
<keyword evidence="5" id="KW-0653">Protein transport</keyword>
<dbReference type="SUPFAM" id="SSF52540">
    <property type="entry name" value="P-loop containing nucleoside triphosphate hydrolases"/>
    <property type="match status" value="1"/>
</dbReference>
<proteinExistence type="inferred from homology"/>
<evidence type="ECO:0000256" key="1">
    <source>
        <dbReference type="ARBA" id="ARBA00006611"/>
    </source>
</evidence>
<keyword evidence="6" id="KW-1278">Translocase</keyword>
<dbReference type="Proteomes" id="UP000000496">
    <property type="component" value="Chromosome gsn.131"/>
</dbReference>
<dbReference type="FunFam" id="3.30.450.90:FF:000001">
    <property type="entry name" value="Type II secretion system ATPase GspE"/>
    <property type="match status" value="1"/>
</dbReference>
<dbReference type="GO" id="GO:0015628">
    <property type="term" value="P:protein secretion by the type II secretion system"/>
    <property type="evidence" value="ECO:0007669"/>
    <property type="project" value="InterPro"/>
</dbReference>
<dbReference type="KEGG" id="sng:SNE_A01000"/>
<reference evidence="10 11" key="2">
    <citation type="journal article" date="2011" name="Mol. Biol. Evol.">
        <title>Unity in variety--the pan-genome of the Chlamydiae.</title>
        <authorList>
            <person name="Collingro A."/>
            <person name="Tischler P."/>
            <person name="Weinmaier T."/>
            <person name="Penz T."/>
            <person name="Heinz E."/>
            <person name="Brunham R.C."/>
            <person name="Read T.D."/>
            <person name="Bavoil P.M."/>
            <person name="Sachse K."/>
            <person name="Kahane S."/>
            <person name="Friedman M.G."/>
            <person name="Rattei T."/>
            <person name="Myers G.S."/>
            <person name="Horn M."/>
        </authorList>
    </citation>
    <scope>NUCLEOTIDE SEQUENCE [LARGE SCALE GENOMIC DNA]</scope>
    <source>
        <strain evidence="11">ATCC VR-1471 / Z</strain>
    </source>
</reference>
<keyword evidence="3" id="KW-0547">Nucleotide-binding</keyword>
<dbReference type="EMBL" id="FR872582">
    <property type="protein sequence ID" value="CCB87978.1"/>
    <property type="molecule type" value="Genomic_DNA"/>
</dbReference>
<evidence type="ECO:0000259" key="9">
    <source>
        <dbReference type="PROSITE" id="PS00662"/>
    </source>
</evidence>
<dbReference type="Gene3D" id="3.30.450.90">
    <property type="match status" value="1"/>
</dbReference>
<feature type="domain" description="Bacterial type II secretion system protein E" evidence="9">
    <location>
        <begin position="339"/>
        <end position="353"/>
    </location>
</feature>
<dbReference type="InterPro" id="IPR013369">
    <property type="entry name" value="T2SS_GspE"/>
</dbReference>
<keyword evidence="4" id="KW-0067">ATP-binding</keyword>
<evidence type="ECO:0000256" key="2">
    <source>
        <dbReference type="ARBA" id="ARBA00022448"/>
    </source>
</evidence>
<dbReference type="Pfam" id="PF00437">
    <property type="entry name" value="T2SSE"/>
    <property type="match status" value="1"/>
</dbReference>
<protein>
    <recommendedName>
        <fullName evidence="7">protein-secreting ATPase</fullName>
        <ecNumber evidence="7">7.4.2.8</ecNumber>
    </recommendedName>
</protein>
<evidence type="ECO:0000256" key="4">
    <source>
        <dbReference type="ARBA" id="ARBA00022840"/>
    </source>
</evidence>
<dbReference type="RefSeq" id="WP_013942445.1">
    <property type="nucleotide sequence ID" value="NC_015713.1"/>
</dbReference>
<keyword evidence="11" id="KW-1185">Reference proteome</keyword>
<evidence type="ECO:0000313" key="10">
    <source>
        <dbReference type="EMBL" id="CCB87978.1"/>
    </source>
</evidence>
<evidence type="ECO:0000256" key="7">
    <source>
        <dbReference type="ARBA" id="ARBA00024382"/>
    </source>
</evidence>
<dbReference type="Gene3D" id="3.40.50.300">
    <property type="entry name" value="P-loop containing nucleotide triphosphate hydrolases"/>
    <property type="match status" value="1"/>
</dbReference>
<comment type="catalytic activity">
    <reaction evidence="8">
        <text>ATP + H2O + cellular proteinSide 1 = ADP + phosphate + cellular proteinSide 2.</text>
        <dbReference type="EC" id="7.4.2.8"/>
    </reaction>
</comment>
<dbReference type="GO" id="GO:0008564">
    <property type="term" value="F:protein-exporting ATPase activity"/>
    <property type="evidence" value="ECO:0007669"/>
    <property type="project" value="UniProtKB-EC"/>
</dbReference>
<comment type="similarity">
    <text evidence="1">Belongs to the GSP E family.</text>
</comment>
<dbReference type="AlphaFoldDB" id="F8L595"/>
<gene>
    <name evidence="10" type="primary">epsE</name>
    <name evidence="10" type="ordered locus">SNE_A01000</name>
</gene>
<dbReference type="Pfam" id="PF05157">
    <property type="entry name" value="MshEN"/>
    <property type="match status" value="1"/>
</dbReference>
<dbReference type="PANTHER" id="PTHR30258">
    <property type="entry name" value="TYPE II SECRETION SYSTEM PROTEIN GSPE-RELATED"/>
    <property type="match status" value="1"/>
</dbReference>
<dbReference type="CDD" id="cd01129">
    <property type="entry name" value="PulE-GspE-like"/>
    <property type="match status" value="1"/>
</dbReference>
<dbReference type="InterPro" id="IPR037257">
    <property type="entry name" value="T2SS_E_N_sf"/>
</dbReference>
<dbReference type="OrthoDB" id="9808272at2"/>
<dbReference type="HOGENOM" id="CLU_013446_10_3_0"/>